<dbReference type="AlphaFoldDB" id="A0A098TJZ0"/>
<dbReference type="Proteomes" id="UP000030170">
    <property type="component" value="Unassembled WGS sequence"/>
</dbReference>
<reference evidence="1 2" key="1">
    <citation type="journal article" date="2014" name="Mol. Ecol.">
        <title>Evolution of Synechococcus.</title>
        <authorList>
            <person name="Dvorak P."/>
            <person name="Casamatta D."/>
            <person name="Hasler P."/>
            <person name="Poulickova A."/>
            <person name="Ondrej V."/>
            <person name="Sanges R."/>
        </authorList>
    </citation>
    <scope>NUCLEOTIDE SEQUENCE [LARGE SCALE GENOMIC DNA]</scope>
    <source>
        <strain evidence="1 2">CAUP A 1101</strain>
    </source>
</reference>
<sequence length="83" mass="9769">MTSSAQSLVIKVWNQLDLPRKVEKAFLTARSHEFLKSKIYQFFLGGEVSHLKGFVEERFIKVKGNLHRYGYWIEVCTIILFTF</sequence>
<protein>
    <submittedName>
        <fullName evidence="1">Uncharacterized protein</fullName>
    </submittedName>
</protein>
<proteinExistence type="predicted"/>
<accession>A0A098TJZ0</accession>
<dbReference type="EMBL" id="JJML01000024">
    <property type="protein sequence ID" value="KGF72581.1"/>
    <property type="molecule type" value="Genomic_DNA"/>
</dbReference>
<evidence type="ECO:0000313" key="2">
    <source>
        <dbReference type="Proteomes" id="UP000030170"/>
    </source>
</evidence>
<evidence type="ECO:0000313" key="1">
    <source>
        <dbReference type="EMBL" id="KGF72581.1"/>
    </source>
</evidence>
<gene>
    <name evidence="1" type="ORF">DO97_07900</name>
</gene>
<name>A0A098TJZ0_9CYAN</name>
<comment type="caution">
    <text evidence="1">The sequence shown here is derived from an EMBL/GenBank/DDBJ whole genome shotgun (WGS) entry which is preliminary data.</text>
</comment>
<keyword evidence="2" id="KW-1185">Reference proteome</keyword>
<organism evidence="1 2">
    <name type="scientific">Neosynechococcus sphagnicola sy1</name>
    <dbReference type="NCBI Taxonomy" id="1497020"/>
    <lineage>
        <taxon>Bacteria</taxon>
        <taxon>Bacillati</taxon>
        <taxon>Cyanobacteriota</taxon>
        <taxon>Cyanophyceae</taxon>
        <taxon>Neosynechococcales</taxon>
        <taxon>Neosynechococcaceae</taxon>
        <taxon>Neosynechococcus</taxon>
    </lineage>
</organism>